<evidence type="ECO:0000313" key="2">
    <source>
        <dbReference type="EMBL" id="REE05128.1"/>
    </source>
</evidence>
<dbReference type="OrthoDB" id="268331at2"/>
<dbReference type="RefSeq" id="WP_115932959.1">
    <property type="nucleotide sequence ID" value="NZ_QREH01000001.1"/>
</dbReference>
<reference evidence="2 3" key="1">
    <citation type="submission" date="2018-07" db="EMBL/GenBank/DDBJ databases">
        <title>Sequencing the genomes of 1000 actinobacteria strains.</title>
        <authorList>
            <person name="Klenk H.-P."/>
        </authorList>
    </citation>
    <scope>NUCLEOTIDE SEQUENCE [LARGE SCALE GENOMIC DNA]</scope>
    <source>
        <strain evidence="2 3">DSM 14442</strain>
    </source>
</reference>
<evidence type="ECO:0000256" key="1">
    <source>
        <dbReference type="SAM" id="MobiDB-lite"/>
    </source>
</evidence>
<protein>
    <recommendedName>
        <fullName evidence="4">Activator of Hsp90 ATPase-like protein</fullName>
    </recommendedName>
</protein>
<dbReference type="Proteomes" id="UP000256727">
    <property type="component" value="Unassembled WGS sequence"/>
</dbReference>
<name>A0A3D9LFH2_9MICC</name>
<dbReference type="AlphaFoldDB" id="A0A3D9LFH2"/>
<evidence type="ECO:0000313" key="3">
    <source>
        <dbReference type="Proteomes" id="UP000256727"/>
    </source>
</evidence>
<evidence type="ECO:0008006" key="4">
    <source>
        <dbReference type="Google" id="ProtNLM"/>
    </source>
</evidence>
<accession>A0A3D9LFH2</accession>
<organism evidence="2 3">
    <name type="scientific">Citricoccus muralis</name>
    <dbReference type="NCBI Taxonomy" id="169134"/>
    <lineage>
        <taxon>Bacteria</taxon>
        <taxon>Bacillati</taxon>
        <taxon>Actinomycetota</taxon>
        <taxon>Actinomycetes</taxon>
        <taxon>Micrococcales</taxon>
        <taxon>Micrococcaceae</taxon>
        <taxon>Citricoccus</taxon>
    </lineage>
</organism>
<gene>
    <name evidence="2" type="ORF">C8E99_2995</name>
</gene>
<dbReference type="EMBL" id="QREH01000001">
    <property type="protein sequence ID" value="REE05128.1"/>
    <property type="molecule type" value="Genomic_DNA"/>
</dbReference>
<comment type="caution">
    <text evidence="2">The sequence shown here is derived from an EMBL/GenBank/DDBJ whole genome shotgun (WGS) entry which is preliminary data.</text>
</comment>
<keyword evidence="3" id="KW-1185">Reference proteome</keyword>
<sequence>MSESLFLDPFAVPTSGEHGPPSTDAGASTGDVVPGTVVNSGPASAEATHALNASIPLDLDQAVGAFVDDTHLWWPREFRATGESGHVYFGEGALLEENAEGPAGDQDPPYEWAALAGAAEGTLELDWWGRHRDATDSPVRLYISWSTGPRGGAELSVRGNEPTSWLEEWTAVLGAFTRFTGGSLAEHSEPGEGREES</sequence>
<feature type="region of interest" description="Disordered" evidence="1">
    <location>
        <begin position="1"/>
        <end position="41"/>
    </location>
</feature>
<proteinExistence type="predicted"/>